<reference evidence="3 4" key="1">
    <citation type="journal article" date="2018" name="Mol. Biol. Evol.">
        <title>Broad Genomic Sampling Reveals a Smut Pathogenic Ancestry of the Fungal Clade Ustilaginomycotina.</title>
        <authorList>
            <person name="Kijpornyongpan T."/>
            <person name="Mondo S.J."/>
            <person name="Barry K."/>
            <person name="Sandor L."/>
            <person name="Lee J."/>
            <person name="Lipzen A."/>
            <person name="Pangilinan J."/>
            <person name="LaButti K."/>
            <person name="Hainaut M."/>
            <person name="Henrissat B."/>
            <person name="Grigoriev I.V."/>
            <person name="Spatafora J.W."/>
            <person name="Aime M.C."/>
        </authorList>
    </citation>
    <scope>NUCLEOTIDE SEQUENCE [LARGE SCALE GENOMIC DNA]</scope>
    <source>
        <strain evidence="3 4">MCA 3882</strain>
    </source>
</reference>
<dbReference type="RefSeq" id="XP_025355321.1">
    <property type="nucleotide sequence ID" value="XM_025497683.1"/>
</dbReference>
<dbReference type="Proteomes" id="UP000245771">
    <property type="component" value="Unassembled WGS sequence"/>
</dbReference>
<dbReference type="EMBL" id="KZ819603">
    <property type="protein sequence ID" value="PWN35019.1"/>
    <property type="molecule type" value="Genomic_DNA"/>
</dbReference>
<proteinExistence type="predicted"/>
<name>A0A316VBL4_9BASI</name>
<dbReference type="InParanoid" id="A0A316VBL4"/>
<feature type="compositionally biased region" description="Polar residues" evidence="1">
    <location>
        <begin position="81"/>
        <end position="97"/>
    </location>
</feature>
<organism evidence="3 4">
    <name type="scientific">Meira miltonrushii</name>
    <dbReference type="NCBI Taxonomy" id="1280837"/>
    <lineage>
        <taxon>Eukaryota</taxon>
        <taxon>Fungi</taxon>
        <taxon>Dikarya</taxon>
        <taxon>Basidiomycota</taxon>
        <taxon>Ustilaginomycotina</taxon>
        <taxon>Exobasidiomycetes</taxon>
        <taxon>Exobasidiales</taxon>
        <taxon>Brachybasidiaceae</taxon>
        <taxon>Meira</taxon>
    </lineage>
</organism>
<feature type="signal peptide" evidence="2">
    <location>
        <begin position="1"/>
        <end position="24"/>
    </location>
</feature>
<accession>A0A316VBL4</accession>
<feature type="compositionally biased region" description="Basic and acidic residues" evidence="1">
    <location>
        <begin position="56"/>
        <end position="77"/>
    </location>
</feature>
<keyword evidence="4" id="KW-1185">Reference proteome</keyword>
<dbReference type="AlphaFoldDB" id="A0A316VBL4"/>
<keyword evidence="2" id="KW-0732">Signal</keyword>
<protein>
    <submittedName>
        <fullName evidence="3">Uncharacterized protein</fullName>
    </submittedName>
</protein>
<evidence type="ECO:0000313" key="4">
    <source>
        <dbReference type="Proteomes" id="UP000245771"/>
    </source>
</evidence>
<gene>
    <name evidence="3" type="ORF">FA14DRAFT_154447</name>
</gene>
<evidence type="ECO:0000313" key="3">
    <source>
        <dbReference type="EMBL" id="PWN35019.1"/>
    </source>
</evidence>
<dbReference type="GeneID" id="37019464"/>
<evidence type="ECO:0000256" key="2">
    <source>
        <dbReference type="SAM" id="SignalP"/>
    </source>
</evidence>
<evidence type="ECO:0000256" key="1">
    <source>
        <dbReference type="SAM" id="MobiDB-lite"/>
    </source>
</evidence>
<feature type="compositionally biased region" description="Basic and acidic residues" evidence="1">
    <location>
        <begin position="113"/>
        <end position="122"/>
    </location>
</feature>
<feature type="chain" id="PRO_5016318156" evidence="2">
    <location>
        <begin position="25"/>
        <end position="143"/>
    </location>
</feature>
<sequence>MKPFSKTALPLLLIMVVLTNALLAFSKSPNLNRNKHATENTIRRKRDSPAKVPIVWKREANPETNVKLDPRSPEKVKIPNPISNGRSKASSSQQKRNSPAKVPVQWKRGTSKLPERNVKLDPSDEDDLPSNPNNKRDNQRNRE</sequence>
<feature type="compositionally biased region" description="Basic and acidic residues" evidence="1">
    <location>
        <begin position="134"/>
        <end position="143"/>
    </location>
</feature>
<feature type="region of interest" description="Disordered" evidence="1">
    <location>
        <begin position="31"/>
        <end position="143"/>
    </location>
</feature>